<organism evidence="9 10">
    <name type="scientific">Aureibaculum marinum</name>
    <dbReference type="NCBI Taxonomy" id="2487930"/>
    <lineage>
        <taxon>Bacteria</taxon>
        <taxon>Pseudomonadati</taxon>
        <taxon>Bacteroidota</taxon>
        <taxon>Flavobacteriia</taxon>
        <taxon>Flavobacteriales</taxon>
        <taxon>Flavobacteriaceae</taxon>
        <taxon>Aureibaculum</taxon>
    </lineage>
</organism>
<feature type="active site" description="Charge relay system" evidence="5">
    <location>
        <position position="315"/>
    </location>
</feature>
<evidence type="ECO:0000256" key="4">
    <source>
        <dbReference type="ARBA" id="ARBA00022825"/>
    </source>
</evidence>
<name>A0A3N4NND2_9FLAO</name>
<dbReference type="GO" id="GO:0006508">
    <property type="term" value="P:proteolysis"/>
    <property type="evidence" value="ECO:0007669"/>
    <property type="project" value="UniProtKB-KW"/>
</dbReference>
<dbReference type="CDD" id="cd07483">
    <property type="entry name" value="Peptidases_S8_Subtilisin_Novo-like"/>
    <property type="match status" value="1"/>
</dbReference>
<feature type="domain" description="Peptidase S8/S53" evidence="8">
    <location>
        <begin position="89"/>
        <end position="517"/>
    </location>
</feature>
<dbReference type="InterPro" id="IPR000209">
    <property type="entry name" value="Peptidase_S8/S53_dom"/>
</dbReference>
<dbReference type="InterPro" id="IPR051048">
    <property type="entry name" value="Peptidase_S8/S53_subtilisin"/>
</dbReference>
<dbReference type="PROSITE" id="PS00137">
    <property type="entry name" value="SUBTILASE_HIS"/>
    <property type="match status" value="1"/>
</dbReference>
<comment type="similarity">
    <text evidence="1 5 6">Belongs to the peptidase S8 family.</text>
</comment>
<feature type="signal peptide" evidence="7">
    <location>
        <begin position="1"/>
        <end position="25"/>
    </location>
</feature>
<dbReference type="InterPro" id="IPR015500">
    <property type="entry name" value="Peptidase_S8_subtilisin-rel"/>
</dbReference>
<dbReference type="PRINTS" id="PR00723">
    <property type="entry name" value="SUBTILISIN"/>
</dbReference>
<dbReference type="PANTHER" id="PTHR43399:SF4">
    <property type="entry name" value="CELL WALL-ASSOCIATED PROTEASE"/>
    <property type="match status" value="1"/>
</dbReference>
<dbReference type="PROSITE" id="PS00138">
    <property type="entry name" value="SUBTILASE_SER"/>
    <property type="match status" value="1"/>
</dbReference>
<reference evidence="9 10" key="1">
    <citation type="submission" date="2018-11" db="EMBL/GenBank/DDBJ databases">
        <title>Aureibaculum marinum gen. nov., sp. nov., a member of the family Flavobacteriaceae isolated from the Bohai Sea.</title>
        <authorList>
            <person name="Ji X."/>
        </authorList>
    </citation>
    <scope>NUCLEOTIDE SEQUENCE [LARGE SCALE GENOMIC DNA]</scope>
    <source>
        <strain evidence="9 10">BH-SD17</strain>
    </source>
</reference>
<evidence type="ECO:0000256" key="6">
    <source>
        <dbReference type="RuleBase" id="RU003355"/>
    </source>
</evidence>
<keyword evidence="2 5" id="KW-0645">Protease</keyword>
<gene>
    <name evidence="9" type="ORF">EGM88_11265</name>
</gene>
<dbReference type="RefSeq" id="WP_123898386.1">
    <property type="nucleotide sequence ID" value="NZ_RPFJ01000014.1"/>
</dbReference>
<protein>
    <submittedName>
        <fullName evidence="9">Peptidase S8</fullName>
    </submittedName>
</protein>
<keyword evidence="10" id="KW-1185">Reference proteome</keyword>
<keyword evidence="7" id="KW-0732">Signal</keyword>
<dbReference type="InterPro" id="IPR022398">
    <property type="entry name" value="Peptidase_S8_His-AS"/>
</dbReference>
<proteinExistence type="inferred from homology"/>
<evidence type="ECO:0000256" key="2">
    <source>
        <dbReference type="ARBA" id="ARBA00022670"/>
    </source>
</evidence>
<dbReference type="OrthoDB" id="9798386at2"/>
<evidence type="ECO:0000256" key="7">
    <source>
        <dbReference type="SAM" id="SignalP"/>
    </source>
</evidence>
<dbReference type="PROSITE" id="PS51892">
    <property type="entry name" value="SUBTILASE"/>
    <property type="match status" value="1"/>
</dbReference>
<evidence type="ECO:0000313" key="9">
    <source>
        <dbReference type="EMBL" id="RPD96048.1"/>
    </source>
</evidence>
<dbReference type="PROSITE" id="PS00136">
    <property type="entry name" value="SUBTILASE_ASP"/>
    <property type="match status" value="1"/>
</dbReference>
<dbReference type="PANTHER" id="PTHR43399">
    <property type="entry name" value="SUBTILISIN-RELATED"/>
    <property type="match status" value="1"/>
</dbReference>
<dbReference type="GO" id="GO:0004252">
    <property type="term" value="F:serine-type endopeptidase activity"/>
    <property type="evidence" value="ECO:0007669"/>
    <property type="project" value="UniProtKB-UniRule"/>
</dbReference>
<dbReference type="EMBL" id="RPFJ01000014">
    <property type="protein sequence ID" value="RPD96048.1"/>
    <property type="molecule type" value="Genomic_DNA"/>
</dbReference>
<keyword evidence="4 5" id="KW-0720">Serine protease</keyword>
<dbReference type="InterPro" id="IPR034080">
    <property type="entry name" value="Protease_P7-like_dom"/>
</dbReference>
<dbReference type="PROSITE" id="PS51257">
    <property type="entry name" value="PROKAR_LIPOPROTEIN"/>
    <property type="match status" value="1"/>
</dbReference>
<feature type="chain" id="PRO_5017970635" evidence="7">
    <location>
        <begin position="26"/>
        <end position="563"/>
    </location>
</feature>
<evidence type="ECO:0000313" key="10">
    <source>
        <dbReference type="Proteomes" id="UP000270856"/>
    </source>
</evidence>
<dbReference type="InterPro" id="IPR023827">
    <property type="entry name" value="Peptidase_S8_Asp-AS"/>
</dbReference>
<dbReference type="AlphaFoldDB" id="A0A3N4NND2"/>
<evidence type="ECO:0000259" key="8">
    <source>
        <dbReference type="Pfam" id="PF00082"/>
    </source>
</evidence>
<feature type="active site" description="Charge relay system" evidence="5">
    <location>
        <position position="95"/>
    </location>
</feature>
<accession>A0A3N4NND2</accession>
<sequence>MRILKLFSFVAIATLLITSCGTVKSTTTTNSVKEYVLTTATDTIVPKLGKMTKEEIQAWPHMDIFTDSVPGMSLDKAYTFVKNKKGEIVIVGVIDSGIDIEHEDLKNVAWINEDEIPNNGIDDDNNGYVDDIHGWNFLGGEKGTSNPEQLEMTRMVKKWMPKFDGKSAEDIAEADKEDFELFTKLKKIIDEKNTSASNQVTQYKAVKDMISKANDTVTTLLAGKEMTIDNLNAIKFDDQMLEQGKFTIMRIISSGDSVDNAFKQLDGIVDHYSNQLNSQYKIDFNGRVAGDNPYDITDTDYGNPYVIGSKDDEMHGTHVSGIIAAERNNGVGMNGVAHNVKIMAIRAVPDGDEYDKDVALAIRYAADNGAKVVNMSFGKSYSPNAEWVYDAIKYAEEKDVLLVHAAGNDGSNIDTEENFPNDSKDKIVEFADNVITVGAMTRHFDDQLVASFSNYGKKNVDIFAPGLEIYSTVPKDEYESIQGTSMAAPEVAGVAALVRSYYPNLTASEVKKVIMDSGIEFKKPVVKPGSDSDKIMFPELSVSGRILNAYNALILAEKISANK</sequence>
<dbReference type="InterPro" id="IPR017308">
    <property type="entry name" value="Pept_S8_subtilisin_bacteroid"/>
</dbReference>
<keyword evidence="3 5" id="KW-0378">Hydrolase</keyword>
<dbReference type="Gene3D" id="3.40.50.200">
    <property type="entry name" value="Peptidase S8/S53 domain"/>
    <property type="match status" value="2"/>
</dbReference>
<evidence type="ECO:0000256" key="3">
    <source>
        <dbReference type="ARBA" id="ARBA00022801"/>
    </source>
</evidence>
<dbReference type="Proteomes" id="UP000270856">
    <property type="component" value="Unassembled WGS sequence"/>
</dbReference>
<evidence type="ECO:0000256" key="1">
    <source>
        <dbReference type="ARBA" id="ARBA00011073"/>
    </source>
</evidence>
<comment type="caution">
    <text evidence="9">The sequence shown here is derived from an EMBL/GenBank/DDBJ whole genome shotgun (WGS) entry which is preliminary data.</text>
</comment>
<feature type="active site" description="Charge relay system" evidence="5">
    <location>
        <position position="485"/>
    </location>
</feature>
<dbReference type="InterPro" id="IPR036852">
    <property type="entry name" value="Peptidase_S8/S53_dom_sf"/>
</dbReference>
<dbReference type="SUPFAM" id="SSF52743">
    <property type="entry name" value="Subtilisin-like"/>
    <property type="match status" value="1"/>
</dbReference>
<dbReference type="PIRSF" id="PIRSF037892">
    <property type="entry name" value="Subtilisin_rel_SRU_0565"/>
    <property type="match status" value="1"/>
</dbReference>
<evidence type="ECO:0000256" key="5">
    <source>
        <dbReference type="PROSITE-ProRule" id="PRU01240"/>
    </source>
</evidence>
<dbReference type="Pfam" id="PF00082">
    <property type="entry name" value="Peptidase_S8"/>
    <property type="match status" value="1"/>
</dbReference>
<dbReference type="InterPro" id="IPR023828">
    <property type="entry name" value="Peptidase_S8_Ser-AS"/>
</dbReference>